<dbReference type="InterPro" id="IPR003594">
    <property type="entry name" value="HATPase_dom"/>
</dbReference>
<evidence type="ECO:0000313" key="7">
    <source>
        <dbReference type="Proteomes" id="UP000066014"/>
    </source>
</evidence>
<keyword evidence="2 6" id="KW-0418">Kinase</keyword>
<feature type="transmembrane region" description="Helical" evidence="4">
    <location>
        <begin position="202"/>
        <end position="221"/>
    </location>
</feature>
<dbReference type="PANTHER" id="PTHR24421:SF58">
    <property type="entry name" value="SIGNAL TRANSDUCTION HISTIDINE-PROTEIN KINASE_PHOSPHATASE UHPB"/>
    <property type="match status" value="1"/>
</dbReference>
<dbReference type="Gene3D" id="3.30.565.10">
    <property type="entry name" value="Histidine kinase-like ATPase, C-terminal domain"/>
    <property type="match status" value="1"/>
</dbReference>
<protein>
    <submittedName>
        <fullName evidence="6">Signal transduction histidine kinase</fullName>
    </submittedName>
</protein>
<keyword evidence="4" id="KW-0812">Transmembrane</keyword>
<dbReference type="Pfam" id="PF02518">
    <property type="entry name" value="HATPase_c"/>
    <property type="match status" value="1"/>
</dbReference>
<dbReference type="STRING" id="1458426.SMCB_0426"/>
<dbReference type="RefSeq" id="WP_144400230.1">
    <property type="nucleotide sequence ID" value="NZ_AP014569.1"/>
</dbReference>
<dbReference type="PANTHER" id="PTHR24421">
    <property type="entry name" value="NITRATE/NITRITE SENSOR PROTEIN NARX-RELATED"/>
    <property type="match status" value="1"/>
</dbReference>
<evidence type="ECO:0000256" key="2">
    <source>
        <dbReference type="ARBA" id="ARBA00022777"/>
    </source>
</evidence>
<evidence type="ECO:0000256" key="4">
    <source>
        <dbReference type="SAM" id="Phobius"/>
    </source>
</evidence>
<feature type="transmembrane region" description="Helical" evidence="4">
    <location>
        <begin position="348"/>
        <end position="366"/>
    </location>
</feature>
<feature type="transmembrane region" description="Helical" evidence="4">
    <location>
        <begin position="228"/>
        <end position="245"/>
    </location>
</feature>
<evidence type="ECO:0000313" key="6">
    <source>
        <dbReference type="EMBL" id="BAO82654.1"/>
    </source>
</evidence>
<dbReference type="GO" id="GO:0016301">
    <property type="term" value="F:kinase activity"/>
    <property type="evidence" value="ECO:0007669"/>
    <property type="project" value="UniProtKB-KW"/>
</dbReference>
<reference evidence="6 7" key="1">
    <citation type="journal article" date="2014" name="Nat. Commun.">
        <title>Physiological and genomic features of highly alkaliphilic hydrogen-utilizing Betaproteobacteria from a continental serpentinizing site.</title>
        <authorList>
            <person name="Suzuki S."/>
            <person name="Kuenen J.G."/>
            <person name="Schipper K."/>
            <person name="van der Velde S."/>
            <person name="Ishii S."/>
            <person name="Wu A."/>
            <person name="Sorokin D.Y."/>
            <person name="Tenney A."/>
            <person name="Meng X.Y."/>
            <person name="Morrill P.L."/>
            <person name="Kamagata Y."/>
            <person name="Muyzer G."/>
            <person name="Nealson K.H."/>
        </authorList>
    </citation>
    <scope>NUCLEOTIDE SEQUENCE [LARGE SCALE GENOMIC DNA]</scope>
    <source>
        <strain evidence="6 7">B1</strain>
    </source>
</reference>
<gene>
    <name evidence="6" type="ORF">SMCB_0426</name>
</gene>
<name>A0A060NUS3_9BURK</name>
<dbReference type="GO" id="GO:0000160">
    <property type="term" value="P:phosphorelay signal transduction system"/>
    <property type="evidence" value="ECO:0007669"/>
    <property type="project" value="UniProtKB-KW"/>
</dbReference>
<keyword evidence="1" id="KW-0808">Transferase</keyword>
<sequence length="649" mass="72977">MRALPPAPPPPGQSAKRVPHYLWVGLLLLGLLWALHSVSMPAGLENAVTLREAQASLPQHPQQPPQQVSLPHILDDQPAAWSGWVDYRLDWPAALHYDDPAQTRLALLLPRVGTRFRVLLNGHEIYQVGWYAAPERNILSAWFPYLVSLPPGLLQPQPQQNQIHIQVQGQLLERSGLWPLQIGYHGSLFERHQVLEVWQVKGTWMMLISSLLMGLLSLHLWRTLNERLFLLMAVAALAHSVRLALSVSLEPPLSFGWYFYLHRLAFTWYVGFFLLFVAELLAFRDRLVHGLAWFLIGVGPFWLAWTLHTQDYDLYRIWAGAMAVCGALSLLSLLFRSLQRGALESDQILVLLVASFTLATGVRDFLVVQLNFPGDADLRWTSLGSLALLFTLSWVLAQRATASTREVHRLNQSLAGILAKREAELRQAFDQLRASEQQRAIEGERRRLMRDMHDGLGSQLVQTLNMVRSQKHTLDAGSVESMIHHALEELRLMLDSLEPMEGDLATILGTFRQRIEPALVAAGIELDWQVQDVPALSSLDAQGVMHLFRCMQEIFANVVKHAQARRVCVRTRSDAAHVYLTVTDDGLGMQRPHTKPQAQRGLGNLRARAGKLGAQVRFFDAHPGTGIEFAFPIHRTFTPEAGDTVPSVE</sequence>
<organism evidence="6 7">
    <name type="scientific">Serpentinimonas maccroryi</name>
    <dbReference type="NCBI Taxonomy" id="1458426"/>
    <lineage>
        <taxon>Bacteria</taxon>
        <taxon>Pseudomonadati</taxon>
        <taxon>Pseudomonadota</taxon>
        <taxon>Betaproteobacteria</taxon>
        <taxon>Burkholderiales</taxon>
        <taxon>Comamonadaceae</taxon>
        <taxon>Serpentinimonas</taxon>
    </lineage>
</organism>
<dbReference type="EMBL" id="AP014569">
    <property type="protein sequence ID" value="BAO82654.1"/>
    <property type="molecule type" value="Genomic_DNA"/>
</dbReference>
<keyword evidence="7" id="KW-1185">Reference proteome</keyword>
<dbReference type="KEGG" id="cbab:SMCB_0426"/>
<feature type="domain" description="Histidine kinase/HSP90-like ATPase" evidence="5">
    <location>
        <begin position="546"/>
        <end position="623"/>
    </location>
</feature>
<evidence type="ECO:0000259" key="5">
    <source>
        <dbReference type="Pfam" id="PF02518"/>
    </source>
</evidence>
<dbReference type="HOGENOM" id="CLU_014388_2_0_4"/>
<dbReference type="CDD" id="cd16917">
    <property type="entry name" value="HATPase_UhpB-NarQ-NarX-like"/>
    <property type="match status" value="1"/>
</dbReference>
<evidence type="ECO:0000256" key="1">
    <source>
        <dbReference type="ARBA" id="ARBA00022679"/>
    </source>
</evidence>
<dbReference type="AlphaFoldDB" id="A0A060NUS3"/>
<feature type="transmembrane region" description="Helical" evidence="4">
    <location>
        <begin position="317"/>
        <end position="336"/>
    </location>
</feature>
<evidence type="ECO:0000256" key="3">
    <source>
        <dbReference type="ARBA" id="ARBA00023012"/>
    </source>
</evidence>
<accession>A0A060NUS3</accession>
<feature type="transmembrane region" description="Helical" evidence="4">
    <location>
        <begin position="287"/>
        <end position="305"/>
    </location>
</feature>
<proteinExistence type="predicted"/>
<feature type="transmembrane region" description="Helical" evidence="4">
    <location>
        <begin position="378"/>
        <end position="397"/>
    </location>
</feature>
<dbReference type="OrthoDB" id="9147043at2"/>
<feature type="transmembrane region" description="Helical" evidence="4">
    <location>
        <begin position="257"/>
        <end position="278"/>
    </location>
</feature>
<keyword evidence="4" id="KW-0472">Membrane</keyword>
<keyword evidence="4" id="KW-1133">Transmembrane helix</keyword>
<keyword evidence="3" id="KW-0902">Two-component regulatory system</keyword>
<dbReference type="SUPFAM" id="SSF55874">
    <property type="entry name" value="ATPase domain of HSP90 chaperone/DNA topoisomerase II/histidine kinase"/>
    <property type="match status" value="1"/>
</dbReference>
<dbReference type="InterPro" id="IPR050482">
    <property type="entry name" value="Sensor_HK_TwoCompSys"/>
</dbReference>
<dbReference type="InterPro" id="IPR036890">
    <property type="entry name" value="HATPase_C_sf"/>
</dbReference>
<dbReference type="Proteomes" id="UP000066014">
    <property type="component" value="Chromosome"/>
</dbReference>